<dbReference type="SUPFAM" id="SSF48498">
    <property type="entry name" value="Tetracyclin repressor-like, C-terminal domain"/>
    <property type="match status" value="1"/>
</dbReference>
<dbReference type="RefSeq" id="WP_270677698.1">
    <property type="nucleotide sequence ID" value="NZ_JAQFWP010000016.1"/>
</dbReference>
<sequence length="233" mass="25040">MGTKHRRLPREVREQQMIDAAIRVFSRRGYHSAGVEEIADEAGISKPMVYIYLGSKEGVFTACIRREADRLVEAVRAGVSGCATPGEGLWAGLRAFFEFVADNRESWIVLYQQARTQGEPFSREVFQARCRVMEEITSLVVTGTATEGGGRLVSEKDAEVLAHVAAGAADALTDWLLQHPEETPETLTRRIVTLALAGAERYAASGESAASPAPPEEPPAGANPAGAPIGPAH</sequence>
<keyword evidence="8" id="KW-1185">Reference proteome</keyword>
<accession>A0ABT4TK59</accession>
<dbReference type="InterPro" id="IPR054129">
    <property type="entry name" value="DesT_TetR_C"/>
</dbReference>
<protein>
    <submittedName>
        <fullName evidence="7">TetR/AcrR family transcriptional regulator</fullName>
    </submittedName>
</protein>
<dbReference type="SUPFAM" id="SSF46689">
    <property type="entry name" value="Homeodomain-like"/>
    <property type="match status" value="1"/>
</dbReference>
<dbReference type="PRINTS" id="PR00455">
    <property type="entry name" value="HTHTETR"/>
</dbReference>
<feature type="compositionally biased region" description="Low complexity" evidence="5">
    <location>
        <begin position="219"/>
        <end position="233"/>
    </location>
</feature>
<feature type="domain" description="HTH tetR-type" evidence="6">
    <location>
        <begin position="11"/>
        <end position="71"/>
    </location>
</feature>
<dbReference type="InterPro" id="IPR050109">
    <property type="entry name" value="HTH-type_TetR-like_transc_reg"/>
</dbReference>
<dbReference type="Pfam" id="PF00440">
    <property type="entry name" value="TetR_N"/>
    <property type="match status" value="1"/>
</dbReference>
<evidence type="ECO:0000256" key="3">
    <source>
        <dbReference type="ARBA" id="ARBA00023163"/>
    </source>
</evidence>
<evidence type="ECO:0000256" key="1">
    <source>
        <dbReference type="ARBA" id="ARBA00023015"/>
    </source>
</evidence>
<evidence type="ECO:0000256" key="4">
    <source>
        <dbReference type="PROSITE-ProRule" id="PRU00335"/>
    </source>
</evidence>
<dbReference type="PANTHER" id="PTHR30055:SF158">
    <property type="entry name" value="POSSIBLE TRANSCRIPTIONAL REGULATORY PROTEIN (PROBABLY TETR-FAMILY)"/>
    <property type="match status" value="1"/>
</dbReference>
<reference evidence="7" key="1">
    <citation type="submission" date="2023-01" db="EMBL/GenBank/DDBJ databases">
        <title>Draft genome sequence of Nocardiopsis sp. LSu2-4 isolated from halophytes.</title>
        <authorList>
            <person name="Duangmal K."/>
            <person name="Chantavorakit T."/>
        </authorList>
    </citation>
    <scope>NUCLEOTIDE SEQUENCE</scope>
    <source>
        <strain evidence="7">LSu2-4</strain>
    </source>
</reference>
<evidence type="ECO:0000313" key="8">
    <source>
        <dbReference type="Proteomes" id="UP001165685"/>
    </source>
</evidence>
<dbReference type="InterPro" id="IPR036271">
    <property type="entry name" value="Tet_transcr_reg_TetR-rel_C_sf"/>
</dbReference>
<dbReference type="EMBL" id="JAQFWP010000016">
    <property type="protein sequence ID" value="MDA2805050.1"/>
    <property type="molecule type" value="Genomic_DNA"/>
</dbReference>
<keyword evidence="3" id="KW-0804">Transcription</keyword>
<dbReference type="Gene3D" id="1.10.357.10">
    <property type="entry name" value="Tetracycline Repressor, domain 2"/>
    <property type="match status" value="1"/>
</dbReference>
<dbReference type="Proteomes" id="UP001165685">
    <property type="component" value="Unassembled WGS sequence"/>
</dbReference>
<feature type="region of interest" description="Disordered" evidence="5">
    <location>
        <begin position="203"/>
        <end position="233"/>
    </location>
</feature>
<feature type="DNA-binding region" description="H-T-H motif" evidence="4">
    <location>
        <begin position="34"/>
        <end position="53"/>
    </location>
</feature>
<evidence type="ECO:0000256" key="2">
    <source>
        <dbReference type="ARBA" id="ARBA00023125"/>
    </source>
</evidence>
<dbReference type="PANTHER" id="PTHR30055">
    <property type="entry name" value="HTH-TYPE TRANSCRIPTIONAL REGULATOR RUTR"/>
    <property type="match status" value="1"/>
</dbReference>
<dbReference type="Pfam" id="PF21943">
    <property type="entry name" value="TetR_C_46"/>
    <property type="match status" value="1"/>
</dbReference>
<evidence type="ECO:0000313" key="7">
    <source>
        <dbReference type="EMBL" id="MDA2805050.1"/>
    </source>
</evidence>
<dbReference type="InterPro" id="IPR009057">
    <property type="entry name" value="Homeodomain-like_sf"/>
</dbReference>
<dbReference type="InterPro" id="IPR001647">
    <property type="entry name" value="HTH_TetR"/>
</dbReference>
<keyword evidence="2 4" id="KW-0238">DNA-binding</keyword>
<proteinExistence type="predicted"/>
<organism evidence="7 8">
    <name type="scientific">Nocardiopsis suaedae</name>
    <dbReference type="NCBI Taxonomy" id="3018444"/>
    <lineage>
        <taxon>Bacteria</taxon>
        <taxon>Bacillati</taxon>
        <taxon>Actinomycetota</taxon>
        <taxon>Actinomycetes</taxon>
        <taxon>Streptosporangiales</taxon>
        <taxon>Nocardiopsidaceae</taxon>
        <taxon>Nocardiopsis</taxon>
    </lineage>
</organism>
<comment type="caution">
    <text evidence="7">The sequence shown here is derived from an EMBL/GenBank/DDBJ whole genome shotgun (WGS) entry which is preliminary data.</text>
</comment>
<gene>
    <name evidence="7" type="ORF">O4U47_11040</name>
</gene>
<keyword evidence="1" id="KW-0805">Transcription regulation</keyword>
<dbReference type="PROSITE" id="PS50977">
    <property type="entry name" value="HTH_TETR_2"/>
    <property type="match status" value="1"/>
</dbReference>
<name>A0ABT4TK59_9ACTN</name>
<evidence type="ECO:0000259" key="6">
    <source>
        <dbReference type="PROSITE" id="PS50977"/>
    </source>
</evidence>
<evidence type="ECO:0000256" key="5">
    <source>
        <dbReference type="SAM" id="MobiDB-lite"/>
    </source>
</evidence>